<feature type="region of interest" description="Disordered" evidence="2">
    <location>
        <begin position="762"/>
        <end position="783"/>
    </location>
</feature>
<dbReference type="InterPro" id="IPR043502">
    <property type="entry name" value="DNA/RNA_pol_sf"/>
</dbReference>
<gene>
    <name evidence="4" type="ORF">PR048_017908</name>
</gene>
<dbReference type="SUPFAM" id="SSF141571">
    <property type="entry name" value="Pentapeptide repeat-like"/>
    <property type="match status" value="1"/>
</dbReference>
<keyword evidence="1" id="KW-0511">Multifunctional enzyme</keyword>
<reference evidence="4 5" key="1">
    <citation type="submission" date="2023-02" db="EMBL/GenBank/DDBJ databases">
        <title>LHISI_Scaffold_Assembly.</title>
        <authorList>
            <person name="Stuart O.P."/>
            <person name="Cleave R."/>
            <person name="Magrath M.J.L."/>
            <person name="Mikheyev A.S."/>
        </authorList>
    </citation>
    <scope>NUCLEOTIDE SEQUENCE [LARGE SCALE GENOMIC DNA]</scope>
    <source>
        <strain evidence="4">Daus_M_001</strain>
        <tissue evidence="4">Leg muscle</tissue>
    </source>
</reference>
<dbReference type="Pfam" id="PF17919">
    <property type="entry name" value="RT_RNaseH_2"/>
    <property type="match status" value="1"/>
</dbReference>
<keyword evidence="5" id="KW-1185">Reference proteome</keyword>
<evidence type="ECO:0000313" key="5">
    <source>
        <dbReference type="Proteomes" id="UP001159363"/>
    </source>
</evidence>
<dbReference type="PANTHER" id="PTHR37984:SF5">
    <property type="entry name" value="PROTEIN NYNRIN-LIKE"/>
    <property type="match status" value="1"/>
</dbReference>
<comment type="caution">
    <text evidence="4">The sequence shown here is derived from an EMBL/GenBank/DDBJ whole genome shotgun (WGS) entry which is preliminary data.</text>
</comment>
<feature type="compositionally biased region" description="Polar residues" evidence="2">
    <location>
        <begin position="762"/>
        <end position="779"/>
    </location>
</feature>
<dbReference type="EMBL" id="JARBHB010000006">
    <property type="protein sequence ID" value="KAJ8881427.1"/>
    <property type="molecule type" value="Genomic_DNA"/>
</dbReference>
<organism evidence="4 5">
    <name type="scientific">Dryococelus australis</name>
    <dbReference type="NCBI Taxonomy" id="614101"/>
    <lineage>
        <taxon>Eukaryota</taxon>
        <taxon>Metazoa</taxon>
        <taxon>Ecdysozoa</taxon>
        <taxon>Arthropoda</taxon>
        <taxon>Hexapoda</taxon>
        <taxon>Insecta</taxon>
        <taxon>Pterygota</taxon>
        <taxon>Neoptera</taxon>
        <taxon>Polyneoptera</taxon>
        <taxon>Phasmatodea</taxon>
        <taxon>Verophasmatodea</taxon>
        <taxon>Anareolatae</taxon>
        <taxon>Phasmatidae</taxon>
        <taxon>Eurycanthinae</taxon>
        <taxon>Dryococelus</taxon>
    </lineage>
</organism>
<dbReference type="SUPFAM" id="SSF56672">
    <property type="entry name" value="DNA/RNA polymerases"/>
    <property type="match status" value="1"/>
</dbReference>
<feature type="domain" description="Reverse transcriptase/retrotransposon-derived protein RNase H-like" evidence="3">
    <location>
        <begin position="382"/>
        <end position="445"/>
    </location>
</feature>
<accession>A0ABQ9HAS8</accession>
<evidence type="ECO:0000256" key="1">
    <source>
        <dbReference type="ARBA" id="ARBA00023268"/>
    </source>
</evidence>
<evidence type="ECO:0000256" key="2">
    <source>
        <dbReference type="SAM" id="MobiDB-lite"/>
    </source>
</evidence>
<dbReference type="InterPro" id="IPR041577">
    <property type="entry name" value="RT_RNaseH_2"/>
</dbReference>
<name>A0ABQ9HAS8_9NEOP</name>
<dbReference type="PANTHER" id="PTHR37984">
    <property type="entry name" value="PROTEIN CBG26694"/>
    <property type="match status" value="1"/>
</dbReference>
<protein>
    <recommendedName>
        <fullName evidence="3">Reverse transcriptase/retrotransposon-derived protein RNase H-like domain-containing protein</fullName>
    </recommendedName>
</protein>
<dbReference type="InterPro" id="IPR050951">
    <property type="entry name" value="Retrovirus_Pol_polyprotein"/>
</dbReference>
<dbReference type="Proteomes" id="UP001159363">
    <property type="component" value="Chromosome 5"/>
</dbReference>
<proteinExistence type="predicted"/>
<sequence length="1322" mass="144794">MGATVAERLACSPPTQCEPGSVPGWVTGFCASGNRAGRCRWSECLLGDLPFPPPFHVAAASYSPPSPSSALKTSLLRAAKISSPTHGSPCSCSLLPTGDDSCPEERSLPSRLYRCLYWNVQKWQLLPACNLIAIKPNVYSRILLANKTGVPGRLYYRCTKARVPKAGKMIIEMPCWSQYAASLHTTSSQFDIVNSHLMSTILFNFYALLVYDSTSRTAMIERVATRTVETYTMALGQILSPTLTRSCASLFLGWSVALDLDEEGRICPICASAGYTGCFAKTPWKCFPSPELSTGHFIGVTDNVKSDVERIADALDCSLSELRQAFFKMREVGLTVNPDNVTLGSNKMTFLGHLLFEGQLTIDPHHVALILKLPCPKTSNGWFHEQESAFSLLKEKLVSPPVLPDFTRCFVVHVDASSRASGAILSQRAELHSAPLAFSSPSLTEMFIVSDAPKKQVAYALSRMYDLADFENNEDHTLEDQDLDVINVGFNSALHNSIGNPPSLPFLSRPLSPPLLNIWNIAPFPSSLGDADRDCLLEEVHHKLGAAKLQLLACHYTMCSRRDRSEVTEWFSTLLLTVSGDKDYIDYYIKKELITPNWQRIMFIIKFGYKQGYIRTALVAGILISKSNSLPFRMMNFFFRAVQLEKRLLKRETSKTPHISIMVHLQTTFYHSKTTCLRIFSLPLPPCGGGSTLALPLTLKHSPPRTPIPLQEFTSLIIFTLLPQNKSPFLKRFPTPLTPLHNIPQTPDPSLPRADVQLSPLLSATGTHSPSTSAEQGKPSSGLAEKPLPKYLYILSFDWEQEEVRVVPEKYWFSSSLARRANSEARDLEGFTFCSISCTRVVLLTPSCGGARRGRNDASSVKKALASAKDRRVSVTVNFTRYSHRPQLVTRSVPHTGLNSLVVGQFLTQALSVVLPPVAWLVGCSVVGVVLVGAGSVGLDCAGLGCVGPGRVCVGCVGLGSVGVAVVGLGCVGLGCVGSSRVIVGCVVVDRVGAVSCRLPGYQVVGCQIPGFQFLDCRILGFQAVSCRLPGYQVVGCQIPGFQFLDCRILGFQAVSCRLPGYQVVGCQIPGFQFLDCRNLCFQAVSCRLPGYQVVGCQIPGFQFLDCRILGFQAVSCRLPGYQVVGCQIPALIAKLLVHEALVGKTVAFRVAVVEPLVAEPLVFEAGRQVGELVLSVLVTLIQWSLVMPAARERSTWRVVKSCNVRCACSSAVQTRRTQQEQVTRVKPGETVYCGHSETAAMHPSHTCCDVNYTATFKWLMCKLANVQCQVRGRSWMAAARGLARQPVLQRRAGNYTEANLCLTFPFMCVHHSSDWPRKTLL</sequence>
<evidence type="ECO:0000259" key="3">
    <source>
        <dbReference type="Pfam" id="PF17919"/>
    </source>
</evidence>
<evidence type="ECO:0000313" key="4">
    <source>
        <dbReference type="EMBL" id="KAJ8881427.1"/>
    </source>
</evidence>